<organism evidence="11 12">
    <name type="scientific">Herbiconiux ginsengi</name>
    <dbReference type="NCBI Taxonomy" id="381665"/>
    <lineage>
        <taxon>Bacteria</taxon>
        <taxon>Bacillati</taxon>
        <taxon>Actinomycetota</taxon>
        <taxon>Actinomycetes</taxon>
        <taxon>Micrococcales</taxon>
        <taxon>Microbacteriaceae</taxon>
        <taxon>Herbiconiux</taxon>
    </lineage>
</organism>
<name>A0A1H3MEK1_9MICO</name>
<dbReference type="RefSeq" id="WP_407650950.1">
    <property type="nucleotide sequence ID" value="NZ_FNPZ01000001.1"/>
</dbReference>
<dbReference type="Proteomes" id="UP000198891">
    <property type="component" value="Unassembled WGS sequence"/>
</dbReference>
<keyword evidence="10" id="KW-0479">Metal-binding</keyword>
<dbReference type="STRING" id="381665.SAMN05216554_1380"/>
<dbReference type="AlphaFoldDB" id="A0A1H3MEK1"/>
<dbReference type="InterPro" id="IPR003691">
    <property type="entry name" value="FluC"/>
</dbReference>
<feature type="binding site" evidence="10">
    <location>
        <position position="117"/>
    </location>
    <ligand>
        <name>Na(+)</name>
        <dbReference type="ChEBI" id="CHEBI:29101"/>
        <note>structural</note>
    </ligand>
</feature>
<evidence type="ECO:0000256" key="7">
    <source>
        <dbReference type="ARBA" id="ARBA00035120"/>
    </source>
</evidence>
<comment type="catalytic activity">
    <reaction evidence="8">
        <text>fluoride(in) = fluoride(out)</text>
        <dbReference type="Rhea" id="RHEA:76159"/>
        <dbReference type="ChEBI" id="CHEBI:17051"/>
    </reaction>
    <physiologicalReaction direction="left-to-right" evidence="8">
        <dbReference type="Rhea" id="RHEA:76160"/>
    </physiologicalReaction>
</comment>
<keyword evidence="4 10" id="KW-1133">Transmembrane helix</keyword>
<comment type="activity regulation">
    <text evidence="10">Na(+) is not transported, but it plays an essential structural role and its presence is essential for fluoride channel function.</text>
</comment>
<keyword evidence="10" id="KW-0915">Sodium</keyword>
<evidence type="ECO:0000313" key="12">
    <source>
        <dbReference type="Proteomes" id="UP000198891"/>
    </source>
</evidence>
<protein>
    <recommendedName>
        <fullName evidence="10">Fluoride-specific ion channel FluC</fullName>
    </recommendedName>
</protein>
<dbReference type="EMBL" id="FNPZ01000001">
    <property type="protein sequence ID" value="SDY74754.1"/>
    <property type="molecule type" value="Genomic_DNA"/>
</dbReference>
<dbReference type="PANTHER" id="PTHR28259">
    <property type="entry name" value="FLUORIDE EXPORT PROTEIN 1-RELATED"/>
    <property type="match status" value="1"/>
</dbReference>
<comment type="similarity">
    <text evidence="7 10">Belongs to the fluoride channel Fluc/FEX (TC 1.A.43) family.</text>
</comment>
<comment type="subcellular location">
    <subcellularLocation>
        <location evidence="1 10">Cell membrane</location>
        <topology evidence="1 10">Multi-pass membrane protein</topology>
    </subcellularLocation>
</comment>
<evidence type="ECO:0000256" key="4">
    <source>
        <dbReference type="ARBA" id="ARBA00022989"/>
    </source>
</evidence>
<feature type="transmembrane region" description="Helical" evidence="10">
    <location>
        <begin position="138"/>
        <end position="164"/>
    </location>
</feature>
<keyword evidence="10" id="KW-0406">Ion transport</keyword>
<evidence type="ECO:0000256" key="10">
    <source>
        <dbReference type="HAMAP-Rule" id="MF_00454"/>
    </source>
</evidence>
<proteinExistence type="inferred from homology"/>
<dbReference type="GO" id="GO:0046872">
    <property type="term" value="F:metal ion binding"/>
    <property type="evidence" value="ECO:0007669"/>
    <property type="project" value="UniProtKB-KW"/>
</dbReference>
<comment type="function">
    <text evidence="9 10">Fluoride-specific ion channel. Important for reducing fluoride concentration in the cell, thus reducing its toxicity.</text>
</comment>
<evidence type="ECO:0000256" key="6">
    <source>
        <dbReference type="ARBA" id="ARBA00023303"/>
    </source>
</evidence>
<evidence type="ECO:0000256" key="2">
    <source>
        <dbReference type="ARBA" id="ARBA00022475"/>
    </source>
</evidence>
<keyword evidence="10" id="KW-0813">Transport</keyword>
<keyword evidence="6 10" id="KW-0407">Ion channel</keyword>
<feature type="binding site" evidence="10">
    <location>
        <position position="120"/>
    </location>
    <ligand>
        <name>Na(+)</name>
        <dbReference type="ChEBI" id="CHEBI:29101"/>
        <note>structural</note>
    </ligand>
</feature>
<reference evidence="11 12" key="1">
    <citation type="submission" date="2016-10" db="EMBL/GenBank/DDBJ databases">
        <authorList>
            <person name="de Groot N.N."/>
        </authorList>
    </citation>
    <scope>NUCLEOTIDE SEQUENCE [LARGE SCALE GENOMIC DNA]</scope>
    <source>
        <strain evidence="11 12">CGMCC 4.3491</strain>
    </source>
</reference>
<feature type="transmembrane region" description="Helical" evidence="10">
    <location>
        <begin position="42"/>
        <end position="62"/>
    </location>
</feature>
<gene>
    <name evidence="10" type="primary">fluC</name>
    <name evidence="10" type="synonym">crcB</name>
    <name evidence="11" type="ORF">SAMN05216554_1380</name>
</gene>
<dbReference type="GO" id="GO:0005886">
    <property type="term" value="C:plasma membrane"/>
    <property type="evidence" value="ECO:0007669"/>
    <property type="project" value="UniProtKB-SubCell"/>
</dbReference>
<keyword evidence="12" id="KW-1185">Reference proteome</keyword>
<dbReference type="HAMAP" id="MF_00454">
    <property type="entry name" value="FluC"/>
    <property type="match status" value="1"/>
</dbReference>
<evidence type="ECO:0000313" key="11">
    <source>
        <dbReference type="EMBL" id="SDY74754.1"/>
    </source>
</evidence>
<dbReference type="Pfam" id="PF02537">
    <property type="entry name" value="CRCB"/>
    <property type="match status" value="1"/>
</dbReference>
<keyword evidence="5 10" id="KW-0472">Membrane</keyword>
<keyword evidence="2 10" id="KW-1003">Cell membrane</keyword>
<feature type="transmembrane region" description="Helical" evidence="10">
    <location>
        <begin position="74"/>
        <end position="95"/>
    </location>
</feature>
<evidence type="ECO:0000256" key="3">
    <source>
        <dbReference type="ARBA" id="ARBA00022692"/>
    </source>
</evidence>
<accession>A0A1H3MEK1</accession>
<dbReference type="GO" id="GO:0140114">
    <property type="term" value="P:cellular detoxification of fluoride"/>
    <property type="evidence" value="ECO:0007669"/>
    <property type="project" value="UniProtKB-UniRule"/>
</dbReference>
<keyword evidence="3 10" id="KW-0812">Transmembrane</keyword>
<sequence>MSGDEQAASGPAWVGDTNAELPMDSDVEAATTAAPRPAHLRIGYLGLVAIGGAVGTALREAISLGIGPIGGFPIAIFAINVVGAFVLGGLLDLLALRGPDEGRRRRIRLLVGTGVLGGFTTYSSFATDTAQLLAGGSAGVAILYAFATLLAGALATWAGIALGMRLGRPRRAARRAGVRS</sequence>
<evidence type="ECO:0000256" key="1">
    <source>
        <dbReference type="ARBA" id="ARBA00004651"/>
    </source>
</evidence>
<evidence type="ECO:0000256" key="5">
    <source>
        <dbReference type="ARBA" id="ARBA00023136"/>
    </source>
</evidence>
<dbReference type="PANTHER" id="PTHR28259:SF1">
    <property type="entry name" value="FLUORIDE EXPORT PROTEIN 1-RELATED"/>
    <property type="match status" value="1"/>
</dbReference>
<evidence type="ECO:0000256" key="8">
    <source>
        <dbReference type="ARBA" id="ARBA00035585"/>
    </source>
</evidence>
<feature type="transmembrane region" description="Helical" evidence="10">
    <location>
        <begin position="107"/>
        <end position="126"/>
    </location>
</feature>
<dbReference type="GO" id="GO:0062054">
    <property type="term" value="F:fluoride channel activity"/>
    <property type="evidence" value="ECO:0007669"/>
    <property type="project" value="UniProtKB-UniRule"/>
</dbReference>
<evidence type="ECO:0000256" key="9">
    <source>
        <dbReference type="ARBA" id="ARBA00049940"/>
    </source>
</evidence>